<keyword evidence="2" id="KW-1185">Reference proteome</keyword>
<proteinExistence type="predicted"/>
<gene>
    <name evidence="1" type="ORF">KFL_000930350</name>
</gene>
<reference evidence="1 2" key="1">
    <citation type="journal article" date="2014" name="Nat. Commun.">
        <title>Klebsormidium flaccidum genome reveals primary factors for plant terrestrial adaptation.</title>
        <authorList>
            <person name="Hori K."/>
            <person name="Maruyama F."/>
            <person name="Fujisawa T."/>
            <person name="Togashi T."/>
            <person name="Yamamoto N."/>
            <person name="Seo M."/>
            <person name="Sato S."/>
            <person name="Yamada T."/>
            <person name="Mori H."/>
            <person name="Tajima N."/>
            <person name="Moriyama T."/>
            <person name="Ikeuchi M."/>
            <person name="Watanabe M."/>
            <person name="Wada H."/>
            <person name="Kobayashi K."/>
            <person name="Saito M."/>
            <person name="Masuda T."/>
            <person name="Sasaki-Sekimoto Y."/>
            <person name="Mashiguchi K."/>
            <person name="Awai K."/>
            <person name="Shimojima M."/>
            <person name="Masuda S."/>
            <person name="Iwai M."/>
            <person name="Nobusawa T."/>
            <person name="Narise T."/>
            <person name="Kondo S."/>
            <person name="Saito H."/>
            <person name="Sato R."/>
            <person name="Murakawa M."/>
            <person name="Ihara Y."/>
            <person name="Oshima-Yamada Y."/>
            <person name="Ohtaka K."/>
            <person name="Satoh M."/>
            <person name="Sonobe K."/>
            <person name="Ishii M."/>
            <person name="Ohtani R."/>
            <person name="Kanamori-Sato M."/>
            <person name="Honoki R."/>
            <person name="Miyazaki D."/>
            <person name="Mochizuki H."/>
            <person name="Umetsu J."/>
            <person name="Higashi K."/>
            <person name="Shibata D."/>
            <person name="Kamiya Y."/>
            <person name="Sato N."/>
            <person name="Nakamura Y."/>
            <person name="Tabata S."/>
            <person name="Ida S."/>
            <person name="Kurokawa K."/>
            <person name="Ohta H."/>
        </authorList>
    </citation>
    <scope>NUCLEOTIDE SEQUENCE [LARGE SCALE GENOMIC DNA]</scope>
    <source>
        <strain evidence="1 2">NIES-2285</strain>
    </source>
</reference>
<dbReference type="Proteomes" id="UP000054558">
    <property type="component" value="Unassembled WGS sequence"/>
</dbReference>
<dbReference type="EMBL" id="DF237042">
    <property type="protein sequence ID" value="GAQ81889.1"/>
    <property type="molecule type" value="Genomic_DNA"/>
</dbReference>
<accession>A0A1Y1HXI8</accession>
<sequence>MAPRLRPPRLPPRRKVIRYTLLAFAAVSLLRIVTIDVRLTAEGEDFASRVWASSKPAPIPIETPLSTNALPPTKSDTDFPSVKESALVVGLNEAFGQRPRKQLPEEVAEQACQNWWRGYSSYHKTVLSHNGSAGWPAPRLAVVKKGRGVLGDGGGLGDTVSSQVSSLVFAMLTGRVFQVYWTKARFVLESPYIDTRYTGPEEYLDLTPDKEDGGLAQSGDGAAQSSCVQMPYRIWAADWWLDDEVRKTGDFDRGRLSHQIELLDTNKGVLSFWWDEPRVRVRMLAAGLDRDTLYGCALNFLFRPIPNLASVMLPKAQMLVDVNTFSIGIHVRTDFTDRSMKGLDGEKTVQEYWEPFQCALDIETRYAELIGGRQVLWHVASDSDSLRQDARAVYGQGRRHVYVLDAKPTNAYIQSKSDSQPCSYEWDCLDPVPIKALEATFVEWWLFSLNDFFVITDSGMSASSVGRSMKRNTTYHLSIDQEEKREKGQPVCLGEPTAWALIEDLRAGM</sequence>
<evidence type="ECO:0000313" key="2">
    <source>
        <dbReference type="Proteomes" id="UP000054558"/>
    </source>
</evidence>
<dbReference type="OrthoDB" id="428346at2759"/>
<dbReference type="Gene3D" id="3.40.50.11350">
    <property type="match status" value="1"/>
</dbReference>
<organism evidence="1 2">
    <name type="scientific">Klebsormidium nitens</name>
    <name type="common">Green alga</name>
    <name type="synonym">Ulothrix nitens</name>
    <dbReference type="NCBI Taxonomy" id="105231"/>
    <lineage>
        <taxon>Eukaryota</taxon>
        <taxon>Viridiplantae</taxon>
        <taxon>Streptophyta</taxon>
        <taxon>Klebsormidiophyceae</taxon>
        <taxon>Klebsormidiales</taxon>
        <taxon>Klebsormidiaceae</taxon>
        <taxon>Klebsormidium</taxon>
    </lineage>
</organism>
<evidence type="ECO:0000313" key="1">
    <source>
        <dbReference type="EMBL" id="GAQ81889.1"/>
    </source>
</evidence>
<name>A0A1Y1HXI8_KLENI</name>
<dbReference type="AlphaFoldDB" id="A0A1Y1HXI8"/>
<protein>
    <submittedName>
        <fullName evidence="1">Uncharacterized protein</fullName>
    </submittedName>
</protein>